<keyword evidence="9" id="KW-0472">Membrane</keyword>
<evidence type="ECO:0000256" key="6">
    <source>
        <dbReference type="ARBA" id="ARBA00022777"/>
    </source>
</evidence>
<name>A0ABQ3BZD7_9GAMM</name>
<evidence type="ECO:0000256" key="4">
    <source>
        <dbReference type="ARBA" id="ARBA00022679"/>
    </source>
</evidence>
<keyword evidence="8" id="KW-0902">Two-component regulatory system</keyword>
<dbReference type="PANTHER" id="PTHR24421:SF10">
    <property type="entry name" value="NITRATE_NITRITE SENSOR PROTEIN NARQ"/>
    <property type="match status" value="1"/>
</dbReference>
<reference evidence="12" key="1">
    <citation type="journal article" date="2019" name="Int. J. Syst. Evol. Microbiol.">
        <title>The Global Catalogue of Microorganisms (GCM) 10K type strain sequencing project: providing services to taxonomists for standard genome sequencing and annotation.</title>
        <authorList>
            <consortium name="The Broad Institute Genomics Platform"/>
            <consortium name="The Broad Institute Genome Sequencing Center for Infectious Disease"/>
            <person name="Wu L."/>
            <person name="Ma J."/>
        </authorList>
    </citation>
    <scope>NUCLEOTIDE SEQUENCE [LARGE SCALE GENOMIC DNA]</scope>
    <source>
        <strain evidence="12">KCTC 22558</strain>
    </source>
</reference>
<protein>
    <recommendedName>
        <fullName evidence="2">histidine kinase</fullName>
        <ecNumber evidence="2">2.7.13.3</ecNumber>
    </recommendedName>
</protein>
<dbReference type="Pfam" id="PF05227">
    <property type="entry name" value="CHASE3"/>
    <property type="match status" value="1"/>
</dbReference>
<dbReference type="EC" id="2.7.13.3" evidence="2"/>
<keyword evidence="5" id="KW-0547">Nucleotide-binding</keyword>
<evidence type="ECO:0000256" key="8">
    <source>
        <dbReference type="ARBA" id="ARBA00023012"/>
    </source>
</evidence>
<dbReference type="InterPro" id="IPR007891">
    <property type="entry name" value="CHASE3"/>
</dbReference>
<feature type="transmembrane region" description="Helical" evidence="9">
    <location>
        <begin position="182"/>
        <end position="202"/>
    </location>
</feature>
<comment type="catalytic activity">
    <reaction evidence="1">
        <text>ATP + protein L-histidine = ADP + protein N-phospho-L-histidine.</text>
        <dbReference type="EC" id="2.7.13.3"/>
    </reaction>
</comment>
<comment type="caution">
    <text evidence="11">The sequence shown here is derived from an EMBL/GenBank/DDBJ whole genome shotgun (WGS) entry which is preliminary data.</text>
</comment>
<keyword evidence="12" id="KW-1185">Reference proteome</keyword>
<dbReference type="Pfam" id="PF07730">
    <property type="entry name" value="HisKA_3"/>
    <property type="match status" value="1"/>
</dbReference>
<gene>
    <name evidence="11" type="ORF">GCM10008101_15560</name>
</gene>
<keyword evidence="7" id="KW-0067">ATP-binding</keyword>
<keyword evidence="9" id="KW-0812">Transmembrane</keyword>
<dbReference type="Gene3D" id="1.20.5.1930">
    <property type="match status" value="1"/>
</dbReference>
<evidence type="ECO:0000313" key="12">
    <source>
        <dbReference type="Proteomes" id="UP000643403"/>
    </source>
</evidence>
<keyword evidence="3" id="KW-0597">Phosphoprotein</keyword>
<evidence type="ECO:0000256" key="5">
    <source>
        <dbReference type="ARBA" id="ARBA00022741"/>
    </source>
</evidence>
<feature type="domain" description="Histidine kinase/HSP90-like ATPase" evidence="10">
    <location>
        <begin position="355"/>
        <end position="446"/>
    </location>
</feature>
<evidence type="ECO:0000256" key="1">
    <source>
        <dbReference type="ARBA" id="ARBA00000085"/>
    </source>
</evidence>
<dbReference type="SUPFAM" id="SSF55874">
    <property type="entry name" value="ATPase domain of HSP90 chaperone/DNA topoisomerase II/histidine kinase"/>
    <property type="match status" value="1"/>
</dbReference>
<dbReference type="CDD" id="cd16917">
    <property type="entry name" value="HATPase_UhpB-NarQ-NarX-like"/>
    <property type="match status" value="1"/>
</dbReference>
<dbReference type="RefSeq" id="WP_189448418.1">
    <property type="nucleotide sequence ID" value="NZ_BMXY01000001.1"/>
</dbReference>
<dbReference type="SMART" id="SM00387">
    <property type="entry name" value="HATPase_c"/>
    <property type="match status" value="1"/>
</dbReference>
<dbReference type="InterPro" id="IPR036890">
    <property type="entry name" value="HATPase_C_sf"/>
</dbReference>
<evidence type="ECO:0000256" key="2">
    <source>
        <dbReference type="ARBA" id="ARBA00012438"/>
    </source>
</evidence>
<dbReference type="Pfam" id="PF02518">
    <property type="entry name" value="HATPase_c"/>
    <property type="match status" value="1"/>
</dbReference>
<accession>A0ABQ3BZD7</accession>
<dbReference type="InterPro" id="IPR011712">
    <property type="entry name" value="Sig_transdc_His_kin_sub3_dim/P"/>
</dbReference>
<dbReference type="InterPro" id="IPR050482">
    <property type="entry name" value="Sensor_HK_TwoCompSys"/>
</dbReference>
<dbReference type="Proteomes" id="UP000643403">
    <property type="component" value="Unassembled WGS sequence"/>
</dbReference>
<keyword evidence="9" id="KW-1133">Transmembrane helix</keyword>
<evidence type="ECO:0000259" key="10">
    <source>
        <dbReference type="SMART" id="SM00387"/>
    </source>
</evidence>
<evidence type="ECO:0000256" key="7">
    <source>
        <dbReference type="ARBA" id="ARBA00022840"/>
    </source>
</evidence>
<organism evidence="11 12">
    <name type="scientific">Cognatilysobacter xinjiangensis</name>
    <dbReference type="NCBI Taxonomy" id="546892"/>
    <lineage>
        <taxon>Bacteria</taxon>
        <taxon>Pseudomonadati</taxon>
        <taxon>Pseudomonadota</taxon>
        <taxon>Gammaproteobacteria</taxon>
        <taxon>Lysobacterales</taxon>
        <taxon>Lysobacteraceae</taxon>
        <taxon>Cognatilysobacter</taxon>
    </lineage>
</organism>
<evidence type="ECO:0000256" key="9">
    <source>
        <dbReference type="SAM" id="Phobius"/>
    </source>
</evidence>
<evidence type="ECO:0000256" key="3">
    <source>
        <dbReference type="ARBA" id="ARBA00022553"/>
    </source>
</evidence>
<keyword evidence="6" id="KW-0418">Kinase</keyword>
<dbReference type="PANTHER" id="PTHR24421">
    <property type="entry name" value="NITRATE/NITRITE SENSOR PROTEIN NARX-RELATED"/>
    <property type="match status" value="1"/>
</dbReference>
<dbReference type="CDD" id="cd19410">
    <property type="entry name" value="HK9-like_sensor"/>
    <property type="match status" value="1"/>
</dbReference>
<keyword evidence="4" id="KW-0808">Transferase</keyword>
<proteinExistence type="predicted"/>
<dbReference type="EMBL" id="BMXY01000001">
    <property type="protein sequence ID" value="GGZ62292.1"/>
    <property type="molecule type" value="Genomic_DNA"/>
</dbReference>
<sequence length="454" mass="49169">MSTISRAGAALLLGFALFALLAVVGFATVASVERSSRARDSARAALLSSERLLAAVVDVETGQRGFVLTGDPAYLEPYRGGLARHDRALQALHRDIAGLPGMAAHLAGLDERVRQRIGIARHIVATRETAGAGVARRQMEELQGKQVTDAIRRQVAGLQRSLLEAIAGWEARTAEVTLRARWTAGALALLGTALILAGILVMEQERSRRRDAERALQEANLGLEARVAQRTAELELAREQLQTFARRLDRQVEGERRRLAREVHDQLGQVFTALKLTLANLATRHPEAAAPVGGAMDLLDEGVVTARRIASELRPPLLDDLGLAAAIEHRAQRFHEESGLRCEVDLRDADRLTPEQSLQLFRIVQESLTNVARHARATRVSIDGGIDEGAYRLVVADDGRGMGEPRPSSLGMLSILERTLLSGGVLAVDSAPGHGTRIDVRLPLRPQGETSCES</sequence>
<dbReference type="InterPro" id="IPR003594">
    <property type="entry name" value="HATPase_dom"/>
</dbReference>
<dbReference type="Gene3D" id="3.30.565.10">
    <property type="entry name" value="Histidine kinase-like ATPase, C-terminal domain"/>
    <property type="match status" value="1"/>
</dbReference>
<evidence type="ECO:0000313" key="11">
    <source>
        <dbReference type="EMBL" id="GGZ62292.1"/>
    </source>
</evidence>